<feature type="region of interest" description="Disordered" evidence="1">
    <location>
        <begin position="24"/>
        <end position="43"/>
    </location>
</feature>
<evidence type="ECO:0000256" key="1">
    <source>
        <dbReference type="SAM" id="MobiDB-lite"/>
    </source>
</evidence>
<dbReference type="SUPFAM" id="SSF49265">
    <property type="entry name" value="Fibronectin type III"/>
    <property type="match status" value="2"/>
</dbReference>
<dbReference type="Pfam" id="PF00041">
    <property type="entry name" value="fn3"/>
    <property type="match status" value="1"/>
</dbReference>
<accession>A0A0K8WJ50</accession>
<feature type="domain" description="Fibronectin type-III" evidence="2">
    <location>
        <begin position="165"/>
        <end position="257"/>
    </location>
</feature>
<evidence type="ECO:0000313" key="3">
    <source>
        <dbReference type="EMBL" id="JAI50870.1"/>
    </source>
</evidence>
<protein>
    <submittedName>
        <fullName evidence="3">Tyrosine-protein phosphatase 10D</fullName>
    </submittedName>
</protein>
<dbReference type="EMBL" id="GDHF01001444">
    <property type="protein sequence ID" value="JAI50870.1"/>
    <property type="molecule type" value="Transcribed_RNA"/>
</dbReference>
<dbReference type="InterPro" id="IPR013783">
    <property type="entry name" value="Ig-like_fold"/>
</dbReference>
<proteinExistence type="predicted"/>
<reference evidence="3" key="1">
    <citation type="submission" date="2015-06" db="EMBL/GenBank/DDBJ databases">
        <authorList>
            <person name="Hoefler B.C."/>
            <person name="Straight P.D."/>
        </authorList>
    </citation>
    <scope>NUCLEOTIDE SEQUENCE</scope>
</reference>
<gene>
    <name evidence="3" type="primary">Ptp10D_1</name>
    <name evidence="3" type="ORF">c2_g1_i6</name>
</gene>
<dbReference type="AlphaFoldDB" id="A0A0K8WJ50"/>
<dbReference type="PROSITE" id="PS50853">
    <property type="entry name" value="FN3"/>
    <property type="match status" value="1"/>
</dbReference>
<dbReference type="InterPro" id="IPR003961">
    <property type="entry name" value="FN3_dom"/>
</dbReference>
<dbReference type="CDD" id="cd00063">
    <property type="entry name" value="FN3"/>
    <property type="match status" value="1"/>
</dbReference>
<dbReference type="FunFam" id="2.60.40.10:FF:001507">
    <property type="entry name" value="tyrosine-protein phosphatase 10D isoform X2"/>
    <property type="match status" value="1"/>
</dbReference>
<organism evidence="3">
    <name type="scientific">Bactrocera latifrons</name>
    <name type="common">Malaysian fruit fly</name>
    <name type="synonym">Chaetodacus latifrons</name>
    <dbReference type="NCBI Taxonomy" id="174628"/>
    <lineage>
        <taxon>Eukaryota</taxon>
        <taxon>Metazoa</taxon>
        <taxon>Ecdysozoa</taxon>
        <taxon>Arthropoda</taxon>
        <taxon>Hexapoda</taxon>
        <taxon>Insecta</taxon>
        <taxon>Pterygota</taxon>
        <taxon>Neoptera</taxon>
        <taxon>Endopterygota</taxon>
        <taxon>Diptera</taxon>
        <taxon>Brachycera</taxon>
        <taxon>Muscomorpha</taxon>
        <taxon>Tephritoidea</taxon>
        <taxon>Tephritidae</taxon>
        <taxon>Bactrocera</taxon>
        <taxon>Bactrocera</taxon>
    </lineage>
</organism>
<dbReference type="OrthoDB" id="8609993at2759"/>
<dbReference type="InterPro" id="IPR036116">
    <property type="entry name" value="FN3_sf"/>
</dbReference>
<dbReference type="SMART" id="SM00060">
    <property type="entry name" value="FN3"/>
    <property type="match status" value="1"/>
</dbReference>
<evidence type="ECO:0000259" key="2">
    <source>
        <dbReference type="PROSITE" id="PS50853"/>
    </source>
</evidence>
<name>A0A0K8WJ50_BACLA</name>
<dbReference type="Gene3D" id="2.60.40.10">
    <property type="entry name" value="Immunoglobulins"/>
    <property type="match status" value="1"/>
</dbReference>
<sequence>MLPTTLSCGVGAYKASNETTFRIQKQNQQQQQPQQEQEQQQQTMQTTSCSKQQQQQQSKHAQLQRNLLIGLILTAFCAQSVLCADLAISIPNNQGLDNVYYRIDYSPPYGDPAPNTTIPSREIGEEIQFSHALPGTKYNFWLYYTNYTHPDVLSWTVTITTAPDPPSNLSVQVRSGKNAIISWSPPTQGNYTSFRIKVLGLSGASNSYNRTFVVNNTFQHSVKELTPGATYQVQAFTVYDNKESVAYTSRNFTTSKSRSKGELRPNKCYY</sequence>